<gene>
    <name evidence="2" type="ORF">OLX77_10260</name>
</gene>
<dbReference type="InterPro" id="IPR016195">
    <property type="entry name" value="Pol/histidinol_Pase-like"/>
</dbReference>
<keyword evidence="3" id="KW-1185">Reference proteome</keyword>
<dbReference type="PANTHER" id="PTHR42924">
    <property type="entry name" value="EXONUCLEASE"/>
    <property type="match status" value="1"/>
</dbReference>
<proteinExistence type="predicted"/>
<evidence type="ECO:0000313" key="2">
    <source>
        <dbReference type="EMBL" id="MDG4476535.1"/>
    </source>
</evidence>
<dbReference type="InterPro" id="IPR003141">
    <property type="entry name" value="Pol/His_phosphatase_N"/>
</dbReference>
<reference evidence="2" key="2">
    <citation type="submission" date="2022-10" db="EMBL/GenBank/DDBJ databases">
        <authorList>
            <person name="Aronson H.S."/>
        </authorList>
    </citation>
    <scope>NUCLEOTIDE SEQUENCE</scope>
    <source>
        <strain evidence="2">RS19-109</strain>
    </source>
</reference>
<dbReference type="GO" id="GO:0035312">
    <property type="term" value="F:5'-3' DNA exonuclease activity"/>
    <property type="evidence" value="ECO:0007669"/>
    <property type="project" value="TreeGrafter"/>
</dbReference>
<dbReference type="SUPFAM" id="SSF89550">
    <property type="entry name" value="PHP domain-like"/>
    <property type="match status" value="1"/>
</dbReference>
<dbReference type="CDD" id="cd07438">
    <property type="entry name" value="PHP_HisPPase_AMP"/>
    <property type="match status" value="1"/>
</dbReference>
<dbReference type="Gene3D" id="3.20.20.140">
    <property type="entry name" value="Metal-dependent hydrolases"/>
    <property type="match status" value="1"/>
</dbReference>
<dbReference type="RefSeq" id="WP_307633502.1">
    <property type="nucleotide sequence ID" value="NZ_JAPHEH010000001.1"/>
</dbReference>
<comment type="caution">
    <text evidence="2">The sequence shown here is derived from an EMBL/GenBank/DDBJ whole genome shotgun (WGS) entry which is preliminary data.</text>
</comment>
<dbReference type="PANTHER" id="PTHR42924:SF3">
    <property type="entry name" value="POLYMERASE_HISTIDINOL PHOSPHATASE N-TERMINAL DOMAIN-CONTAINING PROTEIN"/>
    <property type="match status" value="1"/>
</dbReference>
<protein>
    <submittedName>
        <fullName evidence="2">PHP domain-containing protein</fullName>
    </submittedName>
</protein>
<name>A0A9X4MHW8_9BACT</name>
<dbReference type="AlphaFoldDB" id="A0A9X4MHW8"/>
<dbReference type="Gene3D" id="1.10.150.650">
    <property type="match status" value="1"/>
</dbReference>
<feature type="domain" description="Polymerase/histidinol phosphatase N-terminal" evidence="1">
    <location>
        <begin position="5"/>
        <end position="70"/>
    </location>
</feature>
<dbReference type="SMART" id="SM00481">
    <property type="entry name" value="POLIIIAc"/>
    <property type="match status" value="1"/>
</dbReference>
<dbReference type="Pfam" id="PF02811">
    <property type="entry name" value="PHP"/>
    <property type="match status" value="1"/>
</dbReference>
<sequence length="287" mass="31212">MTPFIDLHTHSTCSDGLLTPTGLLNLAARRGLAAIALTDHDTVTGLAEALIQSTVTGVEVITGIEISSDLDGASLHILGYGFDHKHPELLAFVARLQEARRNRNQGIIDRLQSLGIAISNEELSQIAGEQIGRPHFARLLTQKRLVKNTQDAFSRYLKRGAPAYVEHDKPRAEEVIRQISAANGLAVLAHPLYLDPSFEKIPALVAQLSSYGLAGLEAIYPTHSQKVCRFLQKLAAQHGLLLSGGTDYHGDKHSVTPLGGNSKTIRVPYQLLQEIKQRMAANALVSR</sequence>
<dbReference type="EMBL" id="JAPHEH010000001">
    <property type="protein sequence ID" value="MDG4476535.1"/>
    <property type="molecule type" value="Genomic_DNA"/>
</dbReference>
<organism evidence="2 3">
    <name type="scientific">Thiovibrio frasassiensis</name>
    <dbReference type="NCBI Taxonomy" id="2984131"/>
    <lineage>
        <taxon>Bacteria</taxon>
        <taxon>Pseudomonadati</taxon>
        <taxon>Thermodesulfobacteriota</taxon>
        <taxon>Desulfobulbia</taxon>
        <taxon>Desulfobulbales</taxon>
        <taxon>Thiovibrionaceae</taxon>
        <taxon>Thiovibrio</taxon>
    </lineage>
</organism>
<accession>A0A9X4MHW8</accession>
<dbReference type="GO" id="GO:0004534">
    <property type="term" value="F:5'-3' RNA exonuclease activity"/>
    <property type="evidence" value="ECO:0007669"/>
    <property type="project" value="TreeGrafter"/>
</dbReference>
<dbReference type="InterPro" id="IPR004013">
    <property type="entry name" value="PHP_dom"/>
</dbReference>
<reference evidence="2" key="1">
    <citation type="journal article" date="2022" name="bioRxiv">
        <title>Thiovibrio frasassiensisgen. nov., sp. nov., an autotrophic, elemental sulfur disproportionating bacterium isolated from sulfidic karst sediment, and proposal of Thiovibrionaceae fam. nov.</title>
        <authorList>
            <person name="Aronson H."/>
            <person name="Thomas C."/>
            <person name="Bhattacharyya M."/>
            <person name="Eckstein S."/>
            <person name="Jensen S."/>
            <person name="Barco R."/>
            <person name="Macalady J."/>
            <person name="Amend J."/>
        </authorList>
    </citation>
    <scope>NUCLEOTIDE SEQUENCE</scope>
    <source>
        <strain evidence="2">RS19-109</strain>
    </source>
</reference>
<dbReference type="InterPro" id="IPR052018">
    <property type="entry name" value="PHP_domain"/>
</dbReference>
<evidence type="ECO:0000313" key="3">
    <source>
        <dbReference type="Proteomes" id="UP001154240"/>
    </source>
</evidence>
<evidence type="ECO:0000259" key="1">
    <source>
        <dbReference type="SMART" id="SM00481"/>
    </source>
</evidence>
<dbReference type="Proteomes" id="UP001154240">
    <property type="component" value="Unassembled WGS sequence"/>
</dbReference>